<dbReference type="Pfam" id="PF01609">
    <property type="entry name" value="DDE_Tnp_1"/>
    <property type="match status" value="1"/>
</dbReference>
<dbReference type="InterPro" id="IPR002559">
    <property type="entry name" value="Transposase_11"/>
</dbReference>
<protein>
    <submittedName>
        <fullName evidence="2">Mobile element protein</fullName>
    </submittedName>
</protein>
<gene>
    <name evidence="2" type="ORF">MNBD_ALPHA04-669</name>
</gene>
<reference evidence="2" key="1">
    <citation type="submission" date="2018-06" db="EMBL/GenBank/DDBJ databases">
        <authorList>
            <person name="Zhirakovskaya E."/>
        </authorList>
    </citation>
    <scope>NUCLEOTIDE SEQUENCE</scope>
</reference>
<proteinExistence type="predicted"/>
<name>A0A3B0SZT1_9ZZZZ</name>
<evidence type="ECO:0000259" key="1">
    <source>
        <dbReference type="Pfam" id="PF01609"/>
    </source>
</evidence>
<evidence type="ECO:0000313" key="2">
    <source>
        <dbReference type="EMBL" id="VAW02084.1"/>
    </source>
</evidence>
<organism evidence="2">
    <name type="scientific">hydrothermal vent metagenome</name>
    <dbReference type="NCBI Taxonomy" id="652676"/>
    <lineage>
        <taxon>unclassified sequences</taxon>
        <taxon>metagenomes</taxon>
        <taxon>ecological metagenomes</taxon>
    </lineage>
</organism>
<dbReference type="GO" id="GO:0004803">
    <property type="term" value="F:transposase activity"/>
    <property type="evidence" value="ECO:0007669"/>
    <property type="project" value="InterPro"/>
</dbReference>
<dbReference type="GO" id="GO:0003677">
    <property type="term" value="F:DNA binding"/>
    <property type="evidence" value="ECO:0007669"/>
    <property type="project" value="InterPro"/>
</dbReference>
<accession>A0A3B0SZT1</accession>
<dbReference type="NCBIfam" id="NF033580">
    <property type="entry name" value="transpos_IS5_3"/>
    <property type="match status" value="1"/>
</dbReference>
<dbReference type="EMBL" id="UOEF01000340">
    <property type="protein sequence ID" value="VAW02084.1"/>
    <property type="molecule type" value="Genomic_DNA"/>
</dbReference>
<feature type="domain" description="Transposase IS4-like" evidence="1">
    <location>
        <begin position="6"/>
        <end position="130"/>
    </location>
</feature>
<dbReference type="AlphaFoldDB" id="A0A3B0SZT1"/>
<sequence>MGHSRGGLTTKIHALVDALGRPIHLKLTEGQAHDGRSAADMFATVKTGNILLADRAYDSDKLRNTLAARGAWGNIRPMPNRIRHPIFSTWVYRQRNAVERFFNKLKHFRAIATRYDKRDDNFLASIQLASMRIWLRTYESVT</sequence>
<dbReference type="PANTHER" id="PTHR30007">
    <property type="entry name" value="PHP DOMAIN PROTEIN"/>
    <property type="match status" value="1"/>
</dbReference>
<dbReference type="GO" id="GO:0006313">
    <property type="term" value="P:DNA transposition"/>
    <property type="evidence" value="ECO:0007669"/>
    <property type="project" value="InterPro"/>
</dbReference>
<dbReference type="PANTHER" id="PTHR30007:SF1">
    <property type="entry name" value="BLR1914 PROTEIN"/>
    <property type="match status" value="1"/>
</dbReference>